<dbReference type="InterPro" id="IPR018637">
    <property type="entry name" value="DUF2059"/>
</dbReference>
<feature type="signal peptide" evidence="1">
    <location>
        <begin position="1"/>
        <end position="30"/>
    </location>
</feature>
<evidence type="ECO:0000256" key="1">
    <source>
        <dbReference type="SAM" id="SignalP"/>
    </source>
</evidence>
<feature type="domain" description="DUF2059" evidence="2">
    <location>
        <begin position="120"/>
        <end position="177"/>
    </location>
</feature>
<dbReference type="RefSeq" id="WP_043397270.1">
    <property type="nucleotide sequence ID" value="NZ_JPMI01000129.1"/>
</dbReference>
<keyword evidence="1" id="KW-0732">Signal</keyword>
<name>A0A084STJ3_9BACT</name>
<protein>
    <recommendedName>
        <fullName evidence="2">DUF2059 domain-containing protein</fullName>
    </recommendedName>
</protein>
<dbReference type="Proteomes" id="UP000028547">
    <property type="component" value="Unassembled WGS sequence"/>
</dbReference>
<gene>
    <name evidence="3" type="ORF">Q664_19450</name>
</gene>
<dbReference type="PROSITE" id="PS51257">
    <property type="entry name" value="PROKAR_LIPOPROTEIN"/>
    <property type="match status" value="1"/>
</dbReference>
<dbReference type="AlphaFoldDB" id="A0A084STJ3"/>
<evidence type="ECO:0000313" key="4">
    <source>
        <dbReference type="Proteomes" id="UP000028547"/>
    </source>
</evidence>
<feature type="chain" id="PRO_5001781811" description="DUF2059 domain-containing protein" evidence="1">
    <location>
        <begin position="31"/>
        <end position="201"/>
    </location>
</feature>
<evidence type="ECO:0000259" key="2">
    <source>
        <dbReference type="Pfam" id="PF09832"/>
    </source>
</evidence>
<dbReference type="Pfam" id="PF09832">
    <property type="entry name" value="DUF2059"/>
    <property type="match status" value="1"/>
</dbReference>
<accession>A0A084STJ3</accession>
<dbReference type="EMBL" id="JPMI01000129">
    <property type="protein sequence ID" value="KFA91778.1"/>
    <property type="molecule type" value="Genomic_DNA"/>
</dbReference>
<evidence type="ECO:0000313" key="3">
    <source>
        <dbReference type="EMBL" id="KFA91778.1"/>
    </source>
</evidence>
<sequence length="201" mass="22440">MRSIHSLASWRWCLLTVLAVGCAHSSTGPAAVTPEPAPRAEAAPVDTNTAEARALADQMFGPEARATKRKQQKVRRLMALTGAEDTGRQMMDMMTSHFEKSSSIPPGFMEKFREVAQQESIVDMLVPVYMKHFSEEDLDAAITFHESPAGRRFLAAQPRVLEEAKEVGEQWGVRLAEKALRALVEEEEREARPVRHEGQEL</sequence>
<proteinExistence type="predicted"/>
<organism evidence="3 4">
    <name type="scientific">Archangium violaceum Cb vi76</name>
    <dbReference type="NCBI Taxonomy" id="1406225"/>
    <lineage>
        <taxon>Bacteria</taxon>
        <taxon>Pseudomonadati</taxon>
        <taxon>Myxococcota</taxon>
        <taxon>Myxococcia</taxon>
        <taxon>Myxococcales</taxon>
        <taxon>Cystobacterineae</taxon>
        <taxon>Archangiaceae</taxon>
        <taxon>Archangium</taxon>
    </lineage>
</organism>
<reference evidence="3 4" key="1">
    <citation type="submission" date="2014-07" db="EMBL/GenBank/DDBJ databases">
        <title>Draft Genome Sequence of Gephyronic Acid Producer, Cystobacter violaceus Strain Cb vi76.</title>
        <authorList>
            <person name="Stevens D.C."/>
            <person name="Young J."/>
            <person name="Carmichael R."/>
            <person name="Tan J."/>
            <person name="Taylor R.E."/>
        </authorList>
    </citation>
    <scope>NUCLEOTIDE SEQUENCE [LARGE SCALE GENOMIC DNA]</scope>
    <source>
        <strain evidence="3 4">Cb vi76</strain>
    </source>
</reference>
<comment type="caution">
    <text evidence="3">The sequence shown here is derived from an EMBL/GenBank/DDBJ whole genome shotgun (WGS) entry which is preliminary data.</text>
</comment>